<organism evidence="1 2">
    <name type="scientific">Mollisia scopiformis</name>
    <name type="common">Conifer needle endophyte fungus</name>
    <name type="synonym">Phialocephala scopiformis</name>
    <dbReference type="NCBI Taxonomy" id="149040"/>
    <lineage>
        <taxon>Eukaryota</taxon>
        <taxon>Fungi</taxon>
        <taxon>Dikarya</taxon>
        <taxon>Ascomycota</taxon>
        <taxon>Pezizomycotina</taxon>
        <taxon>Leotiomycetes</taxon>
        <taxon>Helotiales</taxon>
        <taxon>Mollisiaceae</taxon>
        <taxon>Mollisia</taxon>
    </lineage>
</organism>
<sequence>MEVKGIVLALRLSGPLNSVACHSISLAKHSCFPFVANSLAWHMTGNPGRRAYARLCITGCSCHKSTVVPSSFHRFTSRTYRGITALGD</sequence>
<dbReference type="RefSeq" id="XP_018070904.1">
    <property type="nucleotide sequence ID" value="XM_018223469.1"/>
</dbReference>
<dbReference type="KEGG" id="psco:LY89DRAFT_86925"/>
<proteinExistence type="predicted"/>
<keyword evidence="2" id="KW-1185">Reference proteome</keyword>
<gene>
    <name evidence="1" type="ORF">LY89DRAFT_86925</name>
</gene>
<dbReference type="GeneID" id="28833195"/>
<dbReference type="Proteomes" id="UP000070700">
    <property type="component" value="Unassembled WGS sequence"/>
</dbReference>
<reference evidence="1 2" key="1">
    <citation type="submission" date="2015-10" db="EMBL/GenBank/DDBJ databases">
        <title>Full genome of DAOMC 229536 Phialocephala scopiformis, a fungal endophyte of spruce producing the potent anti-insectan compound rugulosin.</title>
        <authorList>
            <consortium name="DOE Joint Genome Institute"/>
            <person name="Walker A.K."/>
            <person name="Frasz S.L."/>
            <person name="Seifert K.A."/>
            <person name="Miller J.D."/>
            <person name="Mondo S.J."/>
            <person name="Labutti K."/>
            <person name="Lipzen A."/>
            <person name="Dockter R."/>
            <person name="Kennedy M."/>
            <person name="Grigoriev I.V."/>
            <person name="Spatafora J.W."/>
        </authorList>
    </citation>
    <scope>NUCLEOTIDE SEQUENCE [LARGE SCALE GENOMIC DNA]</scope>
    <source>
        <strain evidence="1 2">CBS 120377</strain>
    </source>
</reference>
<dbReference type="InParanoid" id="A0A194X8V6"/>
<dbReference type="EMBL" id="KQ947416">
    <property type="protein sequence ID" value="KUJ16549.1"/>
    <property type="molecule type" value="Genomic_DNA"/>
</dbReference>
<name>A0A194X8V6_MOLSC</name>
<dbReference type="AlphaFoldDB" id="A0A194X8V6"/>
<protein>
    <submittedName>
        <fullName evidence="1">Uncharacterized protein</fullName>
    </submittedName>
</protein>
<accession>A0A194X8V6</accession>
<evidence type="ECO:0000313" key="2">
    <source>
        <dbReference type="Proteomes" id="UP000070700"/>
    </source>
</evidence>
<evidence type="ECO:0000313" key="1">
    <source>
        <dbReference type="EMBL" id="KUJ16549.1"/>
    </source>
</evidence>